<dbReference type="OrthoDB" id="2238956at2759"/>
<reference evidence="1 2" key="1">
    <citation type="submission" date="2016-07" db="EMBL/GenBank/DDBJ databases">
        <title>Pervasive Adenine N6-methylation of Active Genes in Fungi.</title>
        <authorList>
            <consortium name="DOE Joint Genome Institute"/>
            <person name="Mondo S.J."/>
            <person name="Dannebaum R.O."/>
            <person name="Kuo R.C."/>
            <person name="Labutti K."/>
            <person name="Haridas S."/>
            <person name="Kuo A."/>
            <person name="Salamov A."/>
            <person name="Ahrendt S.R."/>
            <person name="Lipzen A."/>
            <person name="Sullivan W."/>
            <person name="Andreopoulos W.B."/>
            <person name="Clum A."/>
            <person name="Lindquist E."/>
            <person name="Daum C."/>
            <person name="Ramamoorthy G.K."/>
            <person name="Gryganskyi A."/>
            <person name="Culley D."/>
            <person name="Magnuson J.K."/>
            <person name="James T.Y."/>
            <person name="O'Malley M.A."/>
            <person name="Stajich J.E."/>
            <person name="Spatafora J.W."/>
            <person name="Visel A."/>
            <person name="Grigoriev I.V."/>
        </authorList>
    </citation>
    <scope>NUCLEOTIDE SEQUENCE [LARGE SCALE GENOMIC DNA]</scope>
    <source>
        <strain evidence="1 2">NRRL 1336</strain>
    </source>
</reference>
<comment type="caution">
    <text evidence="1">The sequence shown here is derived from an EMBL/GenBank/DDBJ whole genome shotgun (WGS) entry which is preliminary data.</text>
</comment>
<evidence type="ECO:0000313" key="2">
    <source>
        <dbReference type="Proteomes" id="UP000193560"/>
    </source>
</evidence>
<sequence length="121" mass="13989">MTMFSRHFKSFVIEVPKPPSTPRKNKHHLQVSISSEPPTILYFEQSKDEQECECIFDPLVQHDDEKDHPDLIVSKKQDDLKAWQKPPYCKVSTSSNGTFFKRVLSNMRVKSQPSPSPCVLE</sequence>
<dbReference type="Proteomes" id="UP000193560">
    <property type="component" value="Unassembled WGS sequence"/>
</dbReference>
<keyword evidence="2" id="KW-1185">Reference proteome</keyword>
<gene>
    <name evidence="1" type="ORF">BCR42DRAFT_401048</name>
</gene>
<accession>A0A1X2J226</accession>
<dbReference type="AlphaFoldDB" id="A0A1X2J226"/>
<dbReference type="EMBL" id="MCGE01000001">
    <property type="protein sequence ID" value="ORZ25851.1"/>
    <property type="molecule type" value="Genomic_DNA"/>
</dbReference>
<protein>
    <submittedName>
        <fullName evidence="1">Uncharacterized protein</fullName>
    </submittedName>
</protein>
<evidence type="ECO:0000313" key="1">
    <source>
        <dbReference type="EMBL" id="ORZ25851.1"/>
    </source>
</evidence>
<organism evidence="1 2">
    <name type="scientific">Absidia repens</name>
    <dbReference type="NCBI Taxonomy" id="90262"/>
    <lineage>
        <taxon>Eukaryota</taxon>
        <taxon>Fungi</taxon>
        <taxon>Fungi incertae sedis</taxon>
        <taxon>Mucoromycota</taxon>
        <taxon>Mucoromycotina</taxon>
        <taxon>Mucoromycetes</taxon>
        <taxon>Mucorales</taxon>
        <taxon>Cunninghamellaceae</taxon>
        <taxon>Absidia</taxon>
    </lineage>
</organism>
<name>A0A1X2J226_9FUNG</name>
<proteinExistence type="predicted"/>